<feature type="region of interest" description="Disordered" evidence="1">
    <location>
        <begin position="1077"/>
        <end position="1100"/>
    </location>
</feature>
<sequence>MVRTRLVVPKRGTAARALAASWTSAARSHTSRPLSLLSPAHRSSSLLLGHLRFATSSRNSEAESHPHLWLPWRREHAWSASLSPAGKLSLSRSASPAPVGHLLSHNGDFDAARVFESPLPQALFGRWLAAVLGHANPVDSDSAKIAGYFDLFSTRGRWGASCRRAWVLAVSRSEGDALGDGYADGAPLPGAGAFRRWGDAFEGKFVEMGLADVCPRTEGGKFREGVMRLEGEMVSLLEANRTAFEVSRFRAGQVTDFVVEAISSFFTADAASCMSSFLRSSSGSFGLAVACATEHDSLVLAALGQPMAFAVDPNAGMVLYGSEVSAVRVPVQENFAPLRYRYNIDDHDGEVVRIGRRNHNRAYIDALFGDSSDPTSDAVSPVVLRLAPTFSDDFELSFDKLAPEQYTPEMLAKSFSLQQCAAIIPPPGDLVADDIADIPQIMRDITVDWGEATSANRLAANDFVHLFADARFRHSRGTGHHGGLDLLITGIESSLYLGEQLAADFKIIFPGINVVCVSSNKLLGALEDVPRMVHFCGYNRISSQTLAKDRPVVLCISQSGQTFATLHATRQLLCILQGNVFLVTGQADTKMREAVIDTMGAEAGSRRMIYNHSNLRVAEPATVATCAMHHTLTEFLLYVSQTSAASLNLEMSVIKEDLVDFRDLVDCVHDDLPEIVYDSSRTHQRLVKQGLRWAQHITEPWRVMVLSGLYILVTVISGYPLFSLILVGIADPHPAAVYSMRTLDALLFIMLPKVFSYLLRWWEGRVVFARHGKRTLVICDVPWVHQNLENYVTKLFALSYSFLGIECHGACAHDDMVHNFTHRVARGTLLALGRPDGRVLSLLKTEQTIMLAAKQAAFIENMGVGPEIVTVGHNNVKSSIANAHVCMPSTRRKFLSETLYDFALAAKASTLEQEDFERACTLILSNLYKQSVKLGPAYPRRMLTVGIYHAQDATYSPEGPPGYMGTPGRTRAPSDLSLDSTSAHSRLSNSAHSYPTATAKSESGGDANAPPYARRERTMSANSLNSDDDHAEEVLAMTAASGNMAAQVADALIQTPERRAGRGGLNAHFTPDLNASMAASSESGSKPEDDQLRGDPLQGSKHATLNLSLDARYAFASRLPQKVRHKLDKTQTMEHLFESRVASFERYVSMLVMFHAMAESASKPWLLPAWDIARSQSNLRVATTACPVSVEEDALGETEDLASSAGINDAAFNESKHMIQESKARVGGRDVAPEEFFPVSTVTLEDDNLSKVGGAKRNSSNGDLYRSKALSSIPKDMNELDFVKPITGVESVGIGLSEMGGGGGGIVEEDSNDK</sequence>
<dbReference type="InterPro" id="IPR017932">
    <property type="entry name" value="GATase_2_dom"/>
</dbReference>
<feature type="region of interest" description="Disordered" evidence="1">
    <location>
        <begin position="954"/>
        <end position="1012"/>
    </location>
</feature>
<evidence type="ECO:0000256" key="1">
    <source>
        <dbReference type="SAM" id="MobiDB-lite"/>
    </source>
</evidence>
<accession>A0ABQ6N6A5</accession>
<keyword evidence="2" id="KW-0812">Transmembrane</keyword>
<protein>
    <recommendedName>
        <fullName evidence="3">Glutamine amidotransferase type-2 domain-containing protein</fullName>
    </recommendedName>
</protein>
<dbReference type="PROSITE" id="PS51278">
    <property type="entry name" value="GATASE_TYPE_2"/>
    <property type="match status" value="1"/>
</dbReference>
<evidence type="ECO:0000313" key="5">
    <source>
        <dbReference type="Proteomes" id="UP001165060"/>
    </source>
</evidence>
<gene>
    <name evidence="4" type="ORF">TeGR_g2979</name>
</gene>
<keyword evidence="2" id="KW-0472">Membrane</keyword>
<dbReference type="Gene3D" id="3.40.50.10490">
    <property type="entry name" value="Glucose-6-phosphate isomerase like protein, domain 1"/>
    <property type="match status" value="1"/>
</dbReference>
<comment type="caution">
    <text evidence="4">The sequence shown here is derived from an EMBL/GenBank/DDBJ whole genome shotgun (WGS) entry which is preliminary data.</text>
</comment>
<evidence type="ECO:0000256" key="2">
    <source>
        <dbReference type="SAM" id="Phobius"/>
    </source>
</evidence>
<proteinExistence type="predicted"/>
<keyword evidence="5" id="KW-1185">Reference proteome</keyword>
<dbReference type="EMBL" id="BRYB01000958">
    <property type="protein sequence ID" value="GMI40834.1"/>
    <property type="molecule type" value="Genomic_DNA"/>
</dbReference>
<dbReference type="SUPFAM" id="SSF56235">
    <property type="entry name" value="N-terminal nucleophile aminohydrolases (Ntn hydrolases)"/>
    <property type="match status" value="1"/>
</dbReference>
<evidence type="ECO:0000313" key="4">
    <source>
        <dbReference type="EMBL" id="GMI40834.1"/>
    </source>
</evidence>
<feature type="transmembrane region" description="Helical" evidence="2">
    <location>
        <begin position="709"/>
        <end position="730"/>
    </location>
</feature>
<evidence type="ECO:0000259" key="3">
    <source>
        <dbReference type="PROSITE" id="PS51278"/>
    </source>
</evidence>
<organism evidence="4 5">
    <name type="scientific">Tetraparma gracilis</name>
    <dbReference type="NCBI Taxonomy" id="2962635"/>
    <lineage>
        <taxon>Eukaryota</taxon>
        <taxon>Sar</taxon>
        <taxon>Stramenopiles</taxon>
        <taxon>Ochrophyta</taxon>
        <taxon>Bolidophyceae</taxon>
        <taxon>Parmales</taxon>
        <taxon>Triparmaceae</taxon>
        <taxon>Tetraparma</taxon>
    </lineage>
</organism>
<feature type="domain" description="Glutamine amidotransferase type-2" evidence="3">
    <location>
        <begin position="1"/>
        <end position="357"/>
    </location>
</feature>
<keyword evidence="2" id="KW-1133">Transmembrane helix</keyword>
<dbReference type="Proteomes" id="UP001165060">
    <property type="component" value="Unassembled WGS sequence"/>
</dbReference>
<feature type="compositionally biased region" description="Polar residues" evidence="1">
    <location>
        <begin position="977"/>
        <end position="1001"/>
    </location>
</feature>
<dbReference type="InterPro" id="IPR029055">
    <property type="entry name" value="Ntn_hydrolases_N"/>
</dbReference>
<feature type="transmembrane region" description="Helical" evidence="2">
    <location>
        <begin position="742"/>
        <end position="762"/>
    </location>
</feature>
<dbReference type="Gene3D" id="3.60.20.10">
    <property type="entry name" value="Glutamine Phosphoribosylpyrophosphate, subunit 1, domain 1"/>
    <property type="match status" value="1"/>
</dbReference>
<reference evidence="4 5" key="1">
    <citation type="journal article" date="2023" name="Commun. Biol.">
        <title>Genome analysis of Parmales, the sister group of diatoms, reveals the evolutionary specialization of diatoms from phago-mixotrophs to photoautotrophs.</title>
        <authorList>
            <person name="Ban H."/>
            <person name="Sato S."/>
            <person name="Yoshikawa S."/>
            <person name="Yamada K."/>
            <person name="Nakamura Y."/>
            <person name="Ichinomiya M."/>
            <person name="Sato N."/>
            <person name="Blanc-Mathieu R."/>
            <person name="Endo H."/>
            <person name="Kuwata A."/>
            <person name="Ogata H."/>
        </authorList>
    </citation>
    <scope>NUCLEOTIDE SEQUENCE [LARGE SCALE GENOMIC DNA]</scope>
</reference>
<name>A0ABQ6N6A5_9STRA</name>